<accession>A0A183AT92</accession>
<feature type="region of interest" description="Disordered" evidence="1">
    <location>
        <begin position="39"/>
        <end position="69"/>
    </location>
</feature>
<organism evidence="5">
    <name type="scientific">Echinostoma caproni</name>
    <dbReference type="NCBI Taxonomy" id="27848"/>
    <lineage>
        <taxon>Eukaryota</taxon>
        <taxon>Metazoa</taxon>
        <taxon>Spiralia</taxon>
        <taxon>Lophotrochozoa</taxon>
        <taxon>Platyhelminthes</taxon>
        <taxon>Trematoda</taxon>
        <taxon>Digenea</taxon>
        <taxon>Plagiorchiida</taxon>
        <taxon>Echinostomata</taxon>
        <taxon>Echinostomatoidea</taxon>
        <taxon>Echinostomatidae</taxon>
        <taxon>Echinostoma</taxon>
    </lineage>
</organism>
<keyword evidence="4" id="KW-1185">Reference proteome</keyword>
<protein>
    <submittedName>
        <fullName evidence="5">RAB3GAP2_C domain-containing protein</fullName>
    </submittedName>
</protein>
<name>A0A183AT92_9TREM</name>
<dbReference type="AlphaFoldDB" id="A0A183AT92"/>
<gene>
    <name evidence="3" type="ORF">ECPE_LOCUS10177</name>
</gene>
<evidence type="ECO:0000313" key="4">
    <source>
        <dbReference type="Proteomes" id="UP000272942"/>
    </source>
</evidence>
<proteinExistence type="predicted"/>
<dbReference type="InterPro" id="IPR029257">
    <property type="entry name" value="RAB3GAP2_C"/>
</dbReference>
<dbReference type="Pfam" id="PF14656">
    <property type="entry name" value="RAB3GAP2_C"/>
    <property type="match status" value="1"/>
</dbReference>
<evidence type="ECO:0000259" key="2">
    <source>
        <dbReference type="Pfam" id="PF14656"/>
    </source>
</evidence>
<evidence type="ECO:0000313" key="3">
    <source>
        <dbReference type="EMBL" id="VDP86609.1"/>
    </source>
</evidence>
<dbReference type="Proteomes" id="UP000272942">
    <property type="component" value="Unassembled WGS sequence"/>
</dbReference>
<dbReference type="EMBL" id="UZAN01048630">
    <property type="protein sequence ID" value="VDP86609.1"/>
    <property type="molecule type" value="Genomic_DNA"/>
</dbReference>
<feature type="domain" description="Rab3GAP regulatory subunit C-terminal" evidence="2">
    <location>
        <begin position="39"/>
        <end position="194"/>
    </location>
</feature>
<dbReference type="WBParaSite" id="ECPE_0001020901-mRNA-1">
    <property type="protein sequence ID" value="ECPE_0001020901-mRNA-1"/>
    <property type="gene ID" value="ECPE_0001020901"/>
</dbReference>
<evidence type="ECO:0000256" key="1">
    <source>
        <dbReference type="SAM" id="MobiDB-lite"/>
    </source>
</evidence>
<sequence>MYPASAESDMGLDNRRRLFITWLIDRSVQSYAESYKAHAMRADRRSQSPSSDSVESQMSSGRASHHSPGRHTYNTLDVYTLFTNAATILARHWGFSRDTVLIQHVIALFEANLDDQAELYLPQVEATGNLAARLLIVVGRRLAWYCFGSQNPEGVSYQLSLRACIPFDLESWLRGLQSDNSSASFRSITNNRDLASEFDRLVPLIDYVVEHIPHQASQMHIAEAMRDAIHAMHEMD</sequence>
<evidence type="ECO:0000313" key="5">
    <source>
        <dbReference type="WBParaSite" id="ECPE_0001020901-mRNA-1"/>
    </source>
</evidence>
<dbReference type="OrthoDB" id="2019917at2759"/>
<reference evidence="3 4" key="2">
    <citation type="submission" date="2018-11" db="EMBL/GenBank/DDBJ databases">
        <authorList>
            <consortium name="Pathogen Informatics"/>
        </authorList>
    </citation>
    <scope>NUCLEOTIDE SEQUENCE [LARGE SCALE GENOMIC DNA]</scope>
    <source>
        <strain evidence="3 4">Egypt</strain>
    </source>
</reference>
<reference evidence="5" key="1">
    <citation type="submission" date="2016-06" db="UniProtKB">
        <authorList>
            <consortium name="WormBaseParasite"/>
        </authorList>
    </citation>
    <scope>IDENTIFICATION</scope>
</reference>
<feature type="compositionally biased region" description="Low complexity" evidence="1">
    <location>
        <begin position="47"/>
        <end position="60"/>
    </location>
</feature>